<dbReference type="GO" id="GO:0004519">
    <property type="term" value="F:endonuclease activity"/>
    <property type="evidence" value="ECO:0007669"/>
    <property type="project" value="InterPro"/>
</dbReference>
<proteinExistence type="inferred from homology"/>
<accession>A0AA42EIM3</accession>
<evidence type="ECO:0000259" key="2">
    <source>
        <dbReference type="Pfam" id="PF05876"/>
    </source>
</evidence>
<name>A0AA42EIM3_GLAPU</name>
<gene>
    <name evidence="4" type="ORF">N5925_01930</name>
</gene>
<evidence type="ECO:0000313" key="4">
    <source>
        <dbReference type="EMBL" id="MDD2167383.1"/>
    </source>
</evidence>
<protein>
    <submittedName>
        <fullName evidence="4">Phage terminase large subunit family protein</fullName>
    </submittedName>
</protein>
<evidence type="ECO:0000259" key="3">
    <source>
        <dbReference type="Pfam" id="PF20454"/>
    </source>
</evidence>
<feature type="compositionally biased region" description="Polar residues" evidence="1">
    <location>
        <begin position="685"/>
        <end position="699"/>
    </location>
</feature>
<evidence type="ECO:0000313" key="5">
    <source>
        <dbReference type="Proteomes" id="UP001148834"/>
    </source>
</evidence>
<organism evidence="4 5">
    <name type="scientific">Glaesserella parasuis</name>
    <name type="common">Haemophilus parasuis</name>
    <dbReference type="NCBI Taxonomy" id="738"/>
    <lineage>
        <taxon>Bacteria</taxon>
        <taxon>Pseudomonadati</taxon>
        <taxon>Pseudomonadota</taxon>
        <taxon>Gammaproteobacteria</taxon>
        <taxon>Pasteurellales</taxon>
        <taxon>Pasteurellaceae</taxon>
        <taxon>Glaesserella</taxon>
    </lineage>
</organism>
<dbReference type="HAMAP" id="MF_04144">
    <property type="entry name" value="TERL_LAMBDA"/>
    <property type="match status" value="1"/>
</dbReference>
<dbReference type="GO" id="GO:0016887">
    <property type="term" value="F:ATP hydrolysis activity"/>
    <property type="evidence" value="ECO:0007669"/>
    <property type="project" value="InterPro"/>
</dbReference>
<dbReference type="InterPro" id="IPR008866">
    <property type="entry name" value="Phage_lambda_GpA-like"/>
</dbReference>
<feature type="domain" description="Phage terminase large subunit GpA ATPase" evidence="2">
    <location>
        <begin position="40"/>
        <end position="302"/>
    </location>
</feature>
<dbReference type="Pfam" id="PF20454">
    <property type="entry name" value="GpA_nuclease"/>
    <property type="match status" value="1"/>
</dbReference>
<dbReference type="PANTHER" id="PTHR34413:SF2">
    <property type="entry name" value="PROPHAGE TAIL FIBER ASSEMBLY PROTEIN HOMOLOG TFAE-RELATED"/>
    <property type="match status" value="1"/>
</dbReference>
<dbReference type="Proteomes" id="UP001148834">
    <property type="component" value="Unassembled WGS sequence"/>
</dbReference>
<dbReference type="PANTHER" id="PTHR34413">
    <property type="entry name" value="PROPHAGE TAIL FIBER ASSEMBLY PROTEIN HOMOLOG TFAE-RELATED-RELATED"/>
    <property type="match status" value="1"/>
</dbReference>
<dbReference type="InterPro" id="IPR051220">
    <property type="entry name" value="TFA_Chaperone"/>
</dbReference>
<comment type="caution">
    <text evidence="4">The sequence shown here is derived from an EMBL/GenBank/DDBJ whole genome shotgun (WGS) entry which is preliminary data.</text>
</comment>
<evidence type="ECO:0000256" key="1">
    <source>
        <dbReference type="SAM" id="MobiDB-lite"/>
    </source>
</evidence>
<feature type="region of interest" description="Disordered" evidence="1">
    <location>
        <begin position="685"/>
        <end position="711"/>
    </location>
</feature>
<dbReference type="EMBL" id="JAODIR010000005">
    <property type="protein sequence ID" value="MDD2167383.1"/>
    <property type="molecule type" value="Genomic_DNA"/>
</dbReference>
<dbReference type="RefSeq" id="WP_021110723.1">
    <property type="nucleotide sequence ID" value="NZ_JARUTO010000043.1"/>
</dbReference>
<dbReference type="AlphaFoldDB" id="A0AA42EIM3"/>
<dbReference type="Pfam" id="PF05876">
    <property type="entry name" value="GpA_ATPase"/>
    <property type="match status" value="1"/>
</dbReference>
<feature type="domain" description="Terminase large subunit GpA endonuclease" evidence="3">
    <location>
        <begin position="324"/>
        <end position="640"/>
    </location>
</feature>
<reference evidence="4" key="1">
    <citation type="submission" date="2022-09" db="EMBL/GenBank/DDBJ databases">
        <title>Molecular characterization of Glaesserella parasuis strains circulating in commercial swine farms using whole-genome sequencing.</title>
        <authorList>
            <person name="Mugabi R."/>
            <person name="Clavijo M."/>
            <person name="Li G."/>
        </authorList>
    </citation>
    <scope>NUCLEOTIDE SEQUENCE</scope>
    <source>
        <strain evidence="4">0435-53</strain>
    </source>
</reference>
<dbReference type="InterPro" id="IPR046454">
    <property type="entry name" value="GpA_endonuclease"/>
</dbReference>
<sequence length="711" mass="81034">MFASAKEIRCDIANAIKAPRRMKVSEAVAEYMRVPVGGGNSVKWDKHTAAYMLEPMNCLNSREYDAVVFVGPARTGKTIGLIDGWITYSIICDPSDFLLVQLTQEKASEHSRKRLDRTFRCSPEIAKRLSPRKNDNNVHDKYFRAGNLLKIGWPSINVLSSSDYKYVALTDYDRWPDDIDGEGDGFSLASKRTTTFMSAGMTLVESSPGKDIVDIKHVPKSSHEAPPTTGILSLYNRGDRRRFYWQCPECSEYFEPSMANMVDFRDEPDFVTASEKARLQCPHCLHKIPPEMKRELNINGVWLKEGQKIDASGQILGNGRKSRIASFWLEGPAAAYQTWAQLTYKLLTAEQEYDLTGSEETLKAVINTDWGLPYLPRSALEQRRADELMERREELKEKTVPPQCRFLIAAVDVQGGRNRRFVVQIVGYGENGERWLIDRYNISHTLPDEDGVVEKIDPRLPDDWHILISDVLEKQYPLSTHDNRLMPILAMAVDSGGEEGVTDNAYKFWRKCRRDGLAKKVYLVKGDSTKRQKLITKSYPDNTTRSDRHSSARGDVPLYLLQTDQLKDRISNALAKTSQGSNYIHFPDWIGQWFFDELVYEERGADGKWFKPGKGNNEALDLFCYAHAIAILRGYERIKWGDERNIPEWARLPELNPNIINLEAPHNEQAQAVSVEEKFTPLIPNTQPEKPKSTTQQRWLSGGVRKTGGWL</sequence>
<dbReference type="GO" id="GO:0005524">
    <property type="term" value="F:ATP binding"/>
    <property type="evidence" value="ECO:0007669"/>
    <property type="project" value="InterPro"/>
</dbReference>
<dbReference type="InterPro" id="IPR046453">
    <property type="entry name" value="GpA_ATPase"/>
</dbReference>